<dbReference type="InterPro" id="IPR001763">
    <property type="entry name" value="Rhodanese-like_dom"/>
</dbReference>
<name>A0A399F5P6_9DEIN</name>
<accession>A0A399F5P6</accession>
<dbReference type="SUPFAM" id="SSF52821">
    <property type="entry name" value="Rhodanese/Cell cycle control phosphatase"/>
    <property type="match status" value="2"/>
</dbReference>
<evidence type="ECO:0000313" key="3">
    <source>
        <dbReference type="Proteomes" id="UP000266178"/>
    </source>
</evidence>
<keyword evidence="2" id="KW-0808">Transferase</keyword>
<dbReference type="AlphaFoldDB" id="A0A399F5P6"/>
<dbReference type="PANTHER" id="PTHR44086:SF10">
    <property type="entry name" value="THIOSULFATE SULFURTRANSFERASE_RHODANESE-LIKE DOMAIN-CONTAINING PROTEIN 3"/>
    <property type="match status" value="1"/>
</dbReference>
<dbReference type="InterPro" id="IPR001307">
    <property type="entry name" value="Thiosulphate_STrfase_CS"/>
</dbReference>
<keyword evidence="3" id="KW-1185">Reference proteome</keyword>
<dbReference type="InterPro" id="IPR036873">
    <property type="entry name" value="Rhodanese-like_dom_sf"/>
</dbReference>
<reference evidence="2 3" key="1">
    <citation type="submission" date="2018-08" db="EMBL/GenBank/DDBJ databases">
        <title>Meiothermus granaticius genome AF-68 sequencing project.</title>
        <authorList>
            <person name="Da Costa M.S."/>
            <person name="Albuquerque L."/>
            <person name="Raposo P."/>
            <person name="Froufe H.J.C."/>
            <person name="Barroso C.S."/>
            <person name="Egas C."/>
        </authorList>
    </citation>
    <scope>NUCLEOTIDE SEQUENCE [LARGE SCALE GENOMIC DNA]</scope>
    <source>
        <strain evidence="2 3">AF-68</strain>
    </source>
</reference>
<evidence type="ECO:0000313" key="2">
    <source>
        <dbReference type="EMBL" id="RIH92087.1"/>
    </source>
</evidence>
<dbReference type="SMART" id="SM00450">
    <property type="entry name" value="RHOD"/>
    <property type="match status" value="2"/>
</dbReference>
<dbReference type="PANTHER" id="PTHR44086">
    <property type="entry name" value="THIOSULFATE SULFURTRANSFERASE RDL2, MITOCHONDRIAL-RELATED"/>
    <property type="match status" value="1"/>
</dbReference>
<protein>
    <submittedName>
        <fullName evidence="2">Thiosulfate sulfurtransferase</fullName>
        <ecNumber evidence="2">2.8.1.1</ecNumber>
    </submittedName>
</protein>
<sequence length="225" mass="24385">MILRDAPPTQVLLIDTRSPGEYASGHLPGALNVDLSSFRARLRSAEELQGLQQSLAELNGRIGASPGRPVVVYDSGLTTRLSKTAFMLALGGLEVRLWPQGWEPQATEQAPSHPVPTAPWGELNREILLTADEVLGESVLLDVREPHEFASGRIPGAKNVPLSHFRADNAGELGLQSGQAVGLHCRSGARSALAFWLLREQGVRAKNYLGSMLEWEAEGDLPLER</sequence>
<feature type="domain" description="Rhodanese" evidence="1">
    <location>
        <begin position="7"/>
        <end position="107"/>
    </location>
</feature>
<dbReference type="RefSeq" id="WP_240631316.1">
    <property type="nucleotide sequence ID" value="NZ_BJXM01000004.1"/>
</dbReference>
<dbReference type="GO" id="GO:0004792">
    <property type="term" value="F:thiosulfate-cyanide sulfurtransferase activity"/>
    <property type="evidence" value="ECO:0007669"/>
    <property type="project" value="UniProtKB-EC"/>
</dbReference>
<dbReference type="EC" id="2.8.1.1" evidence="2"/>
<comment type="caution">
    <text evidence="2">The sequence shown here is derived from an EMBL/GenBank/DDBJ whole genome shotgun (WGS) entry which is preliminary data.</text>
</comment>
<dbReference type="CDD" id="cd00158">
    <property type="entry name" value="RHOD"/>
    <property type="match status" value="2"/>
</dbReference>
<evidence type="ECO:0000259" key="1">
    <source>
        <dbReference type="PROSITE" id="PS50206"/>
    </source>
</evidence>
<dbReference type="Proteomes" id="UP000266178">
    <property type="component" value="Unassembled WGS sequence"/>
</dbReference>
<gene>
    <name evidence="2" type="primary">rhdA</name>
    <name evidence="2" type="ORF">Mgrana_01964</name>
</gene>
<dbReference type="Pfam" id="PF00581">
    <property type="entry name" value="Rhodanese"/>
    <property type="match status" value="2"/>
</dbReference>
<proteinExistence type="predicted"/>
<dbReference type="PROSITE" id="PS00380">
    <property type="entry name" value="RHODANESE_1"/>
    <property type="match status" value="1"/>
</dbReference>
<feature type="domain" description="Rhodanese" evidence="1">
    <location>
        <begin position="134"/>
        <end position="224"/>
    </location>
</feature>
<dbReference type="EMBL" id="QWLB01000025">
    <property type="protein sequence ID" value="RIH92087.1"/>
    <property type="molecule type" value="Genomic_DNA"/>
</dbReference>
<dbReference type="Gene3D" id="3.40.250.10">
    <property type="entry name" value="Rhodanese-like domain"/>
    <property type="match status" value="2"/>
</dbReference>
<organism evidence="2 3">
    <name type="scientific">Meiothermus granaticius NBRC 107808</name>
    <dbReference type="NCBI Taxonomy" id="1227551"/>
    <lineage>
        <taxon>Bacteria</taxon>
        <taxon>Thermotogati</taxon>
        <taxon>Deinococcota</taxon>
        <taxon>Deinococci</taxon>
        <taxon>Thermales</taxon>
        <taxon>Thermaceae</taxon>
        <taxon>Meiothermus</taxon>
    </lineage>
</organism>
<dbReference type="PROSITE" id="PS50206">
    <property type="entry name" value="RHODANESE_3"/>
    <property type="match status" value="2"/>
</dbReference>